<feature type="compositionally biased region" description="Low complexity" evidence="16">
    <location>
        <begin position="334"/>
        <end position="346"/>
    </location>
</feature>
<dbReference type="Proteomes" id="UP001608902">
    <property type="component" value="Unassembled WGS sequence"/>
</dbReference>
<dbReference type="GO" id="GO:0016192">
    <property type="term" value="P:vesicle-mediated transport"/>
    <property type="evidence" value="ECO:0007669"/>
    <property type="project" value="UniProtKB-ARBA"/>
</dbReference>
<keyword evidence="4 15" id="KW-0808">Transferase</keyword>
<evidence type="ECO:0000256" key="9">
    <source>
        <dbReference type="ARBA" id="ARBA00022777"/>
    </source>
</evidence>
<dbReference type="Gene3D" id="3.30.810.10">
    <property type="entry name" value="2-Layer Sandwich"/>
    <property type="match status" value="1"/>
</dbReference>
<dbReference type="Pfam" id="PF01504">
    <property type="entry name" value="PIP5K"/>
    <property type="match status" value="1"/>
</dbReference>
<dbReference type="PROSITE" id="PS51455">
    <property type="entry name" value="PIPK"/>
    <property type="match status" value="1"/>
</dbReference>
<evidence type="ECO:0000313" key="19">
    <source>
        <dbReference type="EMBL" id="MFH4973885.1"/>
    </source>
</evidence>
<comment type="caution">
    <text evidence="19">The sequence shown here is derived from an EMBL/GenBank/DDBJ whole genome shotgun (WGS) entry which is preliminary data.</text>
</comment>
<evidence type="ECO:0000313" key="20">
    <source>
        <dbReference type="Proteomes" id="UP001608902"/>
    </source>
</evidence>
<dbReference type="Gene3D" id="3.30.40.10">
    <property type="entry name" value="Zinc/RING finger domain, C3HC4 (zinc finger)"/>
    <property type="match status" value="1"/>
</dbReference>
<dbReference type="SMART" id="SM00330">
    <property type="entry name" value="PIPKc"/>
    <property type="match status" value="1"/>
</dbReference>
<feature type="compositionally biased region" description="Polar residues" evidence="16">
    <location>
        <begin position="1148"/>
        <end position="1160"/>
    </location>
</feature>
<keyword evidence="8 14" id="KW-0863">Zinc-finger</keyword>
<evidence type="ECO:0000256" key="13">
    <source>
        <dbReference type="ARBA" id="ARBA00052820"/>
    </source>
</evidence>
<dbReference type="InterPro" id="IPR044769">
    <property type="entry name" value="PIKfyve_PIPKc"/>
</dbReference>
<dbReference type="InterPro" id="IPR017455">
    <property type="entry name" value="Znf_FYVE-rel"/>
</dbReference>
<keyword evidence="12" id="KW-0472">Membrane</keyword>
<dbReference type="GO" id="GO:0000285">
    <property type="term" value="F:1-phosphatidylinositol-3-phosphate 5-kinase activity"/>
    <property type="evidence" value="ECO:0007669"/>
    <property type="project" value="UniProtKB-EC"/>
</dbReference>
<keyword evidence="5" id="KW-0479">Metal-binding</keyword>
<dbReference type="PANTHER" id="PTHR45748:SF7">
    <property type="entry name" value="1-PHOSPHATIDYLINOSITOL 3-PHOSPHATE 5-KINASE-RELATED"/>
    <property type="match status" value="1"/>
</dbReference>
<dbReference type="SUPFAM" id="SSF56104">
    <property type="entry name" value="SAICAR synthase-like"/>
    <property type="match status" value="1"/>
</dbReference>
<evidence type="ECO:0000256" key="2">
    <source>
        <dbReference type="ARBA" id="ARBA00012009"/>
    </source>
</evidence>
<evidence type="ECO:0000256" key="7">
    <source>
        <dbReference type="ARBA" id="ARBA00022753"/>
    </source>
</evidence>
<dbReference type="GO" id="GO:0005524">
    <property type="term" value="F:ATP binding"/>
    <property type="evidence" value="ECO:0007669"/>
    <property type="project" value="UniProtKB-UniRule"/>
</dbReference>
<dbReference type="EC" id="2.7.1.150" evidence="2"/>
<gene>
    <name evidence="19" type="ORF">AB6A40_000594</name>
</gene>
<dbReference type="FunFam" id="3.30.40.10:FF:000057">
    <property type="entry name" value="1-phosphatidylinositol 3-phosphate 5-kinase isoform X1"/>
    <property type="match status" value="1"/>
</dbReference>
<dbReference type="FunFam" id="3.50.7.10:FF:000007">
    <property type="entry name" value="1-phosphatidylinositol 3-phosphate 5-kinase isoform X1"/>
    <property type="match status" value="1"/>
</dbReference>
<evidence type="ECO:0000256" key="15">
    <source>
        <dbReference type="PROSITE-ProRule" id="PRU00781"/>
    </source>
</evidence>
<dbReference type="Gene3D" id="3.50.7.10">
    <property type="entry name" value="GroEL"/>
    <property type="match status" value="1"/>
</dbReference>
<dbReference type="InterPro" id="IPR011011">
    <property type="entry name" value="Znf_FYVE_PHD"/>
</dbReference>
<dbReference type="InterPro" id="IPR027484">
    <property type="entry name" value="PInositol-4-P-5-kinase_N"/>
</dbReference>
<dbReference type="Pfam" id="PF01363">
    <property type="entry name" value="FYVE"/>
    <property type="match status" value="1"/>
</dbReference>
<evidence type="ECO:0000256" key="4">
    <source>
        <dbReference type="ARBA" id="ARBA00022679"/>
    </source>
</evidence>
<accession>A0ABD6E3D5</accession>
<keyword evidence="11 15" id="KW-0067">ATP-binding</keyword>
<dbReference type="InterPro" id="IPR002423">
    <property type="entry name" value="Cpn60/GroEL/TCP-1"/>
</dbReference>
<reference evidence="19 20" key="1">
    <citation type="submission" date="2024-08" db="EMBL/GenBank/DDBJ databases">
        <title>Gnathostoma spinigerum genome.</title>
        <authorList>
            <person name="Gonzalez-Bertolin B."/>
            <person name="Monzon S."/>
            <person name="Zaballos A."/>
            <person name="Jimenez P."/>
            <person name="Dekumyoy P."/>
            <person name="Varona S."/>
            <person name="Cuesta I."/>
            <person name="Sumanam S."/>
            <person name="Adisakwattana P."/>
            <person name="Gasser R.B."/>
            <person name="Hernandez-Gonzalez A."/>
            <person name="Young N.D."/>
            <person name="Perteguer M.J."/>
        </authorList>
    </citation>
    <scope>NUCLEOTIDE SEQUENCE [LARGE SCALE GENOMIC DNA]</scope>
    <source>
        <strain evidence="19">AL3</strain>
        <tissue evidence="19">Liver</tissue>
    </source>
</reference>
<dbReference type="GO" id="GO:0010008">
    <property type="term" value="C:endosome membrane"/>
    <property type="evidence" value="ECO:0007669"/>
    <property type="project" value="UniProtKB-SubCell"/>
</dbReference>
<dbReference type="InterPro" id="IPR000306">
    <property type="entry name" value="Znf_FYVE"/>
</dbReference>
<feature type="region of interest" description="Disordered" evidence="16">
    <location>
        <begin position="50"/>
        <end position="69"/>
    </location>
</feature>
<evidence type="ECO:0000256" key="16">
    <source>
        <dbReference type="SAM" id="MobiDB-lite"/>
    </source>
</evidence>
<comment type="subcellular location">
    <subcellularLocation>
        <location evidence="1">Endosome membrane</location>
    </subcellularLocation>
</comment>
<evidence type="ECO:0000256" key="12">
    <source>
        <dbReference type="ARBA" id="ARBA00023136"/>
    </source>
</evidence>
<evidence type="ECO:0000256" key="8">
    <source>
        <dbReference type="ARBA" id="ARBA00022771"/>
    </source>
</evidence>
<feature type="region of interest" description="Disordered" evidence="16">
    <location>
        <begin position="329"/>
        <end position="373"/>
    </location>
</feature>
<dbReference type="SUPFAM" id="SSF52029">
    <property type="entry name" value="GroEL apical domain-like"/>
    <property type="match status" value="1"/>
</dbReference>
<dbReference type="Pfam" id="PF00118">
    <property type="entry name" value="Cpn60_TCP1"/>
    <property type="match status" value="1"/>
</dbReference>
<dbReference type="EMBL" id="JBGFUD010000173">
    <property type="protein sequence ID" value="MFH4973885.1"/>
    <property type="molecule type" value="Genomic_DNA"/>
</dbReference>
<feature type="compositionally biased region" description="Basic and acidic residues" evidence="16">
    <location>
        <begin position="359"/>
        <end position="373"/>
    </location>
</feature>
<evidence type="ECO:0000259" key="18">
    <source>
        <dbReference type="PROSITE" id="PS51455"/>
    </source>
</evidence>
<sequence length="1568" mass="177129">MESTKNDSGGLTYFARLQSDVEEEIAASSSGIFSGLINRLWRPINGENVSSTAKSEVKPDGSGSSDAEKVSVDQFIESVSDDLMRQPAIQEDIPEPSSPRQISGRLSALFRKGRPTLIDYNRSDFRRYWMPDSSGKECYECQERFTALRRRHHCRLCGQIFCSKCCNVQVAGSLLGYTGDLRLCRYCARIVVSYLPQSDARKTSILSAEDESVPKTERTAPVSTISAGSLLWSTNTPNTSLDQEGTSSQPSSDESLTRPPIDPPVPYPMTHNAPSLLSVADLASQEDTSSQTLNLDMSYLGVDDREPDWVKDIEMNANGKRPDTFSFKVDESEPSASFSASETTSEYNGIESLTVDASENQRTRSDSNLRFDGPESPLVGVDLEYSFEEKTKEMLRYLFEREVLDPQQWWDVIWPIGRKLASTVETGCDERGEKIDILKYVHVKKLRVNEAKPSATIVDGVVCSKSVTHAEMPQNVRNAAVLTLAGSVEYERVQEKLSAIDPILSQEREYLSKQVQRILAHRPSVVLVEYNVARLAVEMLLKAGVSLVSNMRKEVLNRVAHSVNSDIMPSLDAQILHHKIGFCPNFKQQRFRLADGTYKTLLMFSECAPALGCSVLLRAQSSRELRSAKRILRFLVSALYSAQLEIAFLSMYGTTITRRSPECLICSLNKDESDSEENGFSNALHTSTLSYSPFIDFGCPFLETSKGKNCSIRAYFKRPFFCYRTENDAENERCEAKRIDEEEMNCTQHPTTDEKWHSFIDNLALSEIDENDIASFRASSGRLFKRKMKERMEEKLSKSKTTRHIGKRGDVLDPFKHQRMAILFGSFSPKSSNAPLFCIRPWVVQMHYYGSNDMCMGDFLQKLCFNKEYQCSSSTCDVPIFDHFRKIVCRRACVEISTQSCVQPNDEGAAFAESFNPSVTSLIAWDYCPICKASSAAVVVPDNVLRLSFARYLDYLINGSFARSKLSNGSWDCSHCSFHQHAHYFAVNNAITCFKVHPVMPYYVVFSPLMCTVDPQLFTRSFVADSKSEVCKAAEAIFRVMTSQLERLSKSVDFQRYASSHSILSNALEDTRTLLNKVLAAFDPTNALQSEPLTIRSNDAVFLQATDTINRCRYIVQRMIDQWNEESSRLEQQVRSFKKVASTGSISTHNAQAQAMSTDESTSQTSTAQLTLASEPNDSVLALPSTCSDVELSHIDSPFPSQLHLNLPVSFRGVTVIVRDVVDRKGIYYPDIGSVIAYALSSSEYEKKRKCLRDKCTSNGIPISLKNMSFEIDPNRGYEHIEMDFEDDRAQYFVKIYYAERFHMLRKLLFAEGEEQFVRSVSHSNRWNPQGGKSGASFYRTQDDRFVFKQMSRFEIQSFVKFAPNYLNYVSTAVTEGKLTTLCKVYGVYRIGYKNKITGHQMKLDVLVMEYLFYKRRIKQVWDLKGSQRNRMASEGKRTTDLVLLDENLVKDLWNNQLYVHPHAKAALNMAISNDSHFLSSQHIMDYSLLVGVDEKNSELVLGIVDYMRTYTLDKKLESWVKIVAIPGAHLPTVISPEMYCARFSDAIDTYFPVAPDQWTGLGNAISI</sequence>
<dbReference type="InterPro" id="IPR027483">
    <property type="entry name" value="PInositol-4-P-4/5-kinase_C_sf"/>
</dbReference>
<feature type="compositionally biased region" description="Polar residues" evidence="16">
    <location>
        <begin position="230"/>
        <end position="254"/>
    </location>
</feature>
<keyword evidence="6 15" id="KW-0547">Nucleotide-binding</keyword>
<keyword evidence="7" id="KW-0967">Endosome</keyword>
<keyword evidence="10" id="KW-0862">Zinc</keyword>
<dbReference type="GO" id="GO:0008270">
    <property type="term" value="F:zinc ion binding"/>
    <property type="evidence" value="ECO:0007669"/>
    <property type="project" value="UniProtKB-KW"/>
</dbReference>
<keyword evidence="20" id="KW-1185">Reference proteome</keyword>
<dbReference type="FunFam" id="3.30.810.10:FF:000001">
    <property type="entry name" value="1-phosphatidylinositol 3-phosphate 5-kinase FAB1"/>
    <property type="match status" value="1"/>
</dbReference>
<comment type="catalytic activity">
    <reaction evidence="13">
        <text>a 1,2-diacyl-sn-glycero-3-phospho-(1D-myo-inositol-3-phosphate) + ATP = a 1,2-diacyl-sn-glycero-3-phospho-(1D-myo-inositol-3,5-bisphosphate) + ADP + H(+)</text>
        <dbReference type="Rhea" id="RHEA:13609"/>
        <dbReference type="ChEBI" id="CHEBI:15378"/>
        <dbReference type="ChEBI" id="CHEBI:30616"/>
        <dbReference type="ChEBI" id="CHEBI:57923"/>
        <dbReference type="ChEBI" id="CHEBI:58088"/>
        <dbReference type="ChEBI" id="CHEBI:456216"/>
        <dbReference type="EC" id="2.7.1.150"/>
    </reaction>
    <physiologicalReaction direction="left-to-right" evidence="13">
        <dbReference type="Rhea" id="RHEA:13610"/>
    </physiologicalReaction>
</comment>
<evidence type="ECO:0000256" key="3">
    <source>
        <dbReference type="ARBA" id="ARBA00022553"/>
    </source>
</evidence>
<evidence type="ECO:0000256" key="5">
    <source>
        <dbReference type="ARBA" id="ARBA00022723"/>
    </source>
</evidence>
<evidence type="ECO:0000256" key="10">
    <source>
        <dbReference type="ARBA" id="ARBA00022833"/>
    </source>
</evidence>
<proteinExistence type="predicted"/>
<name>A0ABD6E3D5_9BILA</name>
<keyword evidence="3" id="KW-0597">Phosphoprotein</keyword>
<dbReference type="InterPro" id="IPR002498">
    <property type="entry name" value="PInositol-4-P-4/5-kinase_core"/>
</dbReference>
<organism evidence="19 20">
    <name type="scientific">Gnathostoma spinigerum</name>
    <dbReference type="NCBI Taxonomy" id="75299"/>
    <lineage>
        <taxon>Eukaryota</taxon>
        <taxon>Metazoa</taxon>
        <taxon>Ecdysozoa</taxon>
        <taxon>Nematoda</taxon>
        <taxon>Chromadorea</taxon>
        <taxon>Rhabditida</taxon>
        <taxon>Spirurina</taxon>
        <taxon>Gnathostomatomorpha</taxon>
        <taxon>Gnathostomatoidea</taxon>
        <taxon>Gnathostomatidae</taxon>
        <taxon>Gnathostoma</taxon>
    </lineage>
</organism>
<feature type="region of interest" description="Disordered" evidence="16">
    <location>
        <begin position="1148"/>
        <end position="1168"/>
    </location>
</feature>
<dbReference type="GO" id="GO:0052810">
    <property type="term" value="F:1-phosphatidylinositol-5-kinase activity"/>
    <property type="evidence" value="ECO:0007669"/>
    <property type="project" value="UniProtKB-ARBA"/>
</dbReference>
<dbReference type="SMART" id="SM00064">
    <property type="entry name" value="FYVE"/>
    <property type="match status" value="1"/>
</dbReference>
<feature type="domain" description="PIPK" evidence="18">
    <location>
        <begin position="1228"/>
        <end position="1552"/>
    </location>
</feature>
<dbReference type="PANTHER" id="PTHR45748">
    <property type="entry name" value="1-PHOSPHATIDYLINOSITOL 3-PHOSPHATE 5-KINASE-RELATED"/>
    <property type="match status" value="1"/>
</dbReference>
<evidence type="ECO:0000256" key="6">
    <source>
        <dbReference type="ARBA" id="ARBA00022741"/>
    </source>
</evidence>
<evidence type="ECO:0000256" key="14">
    <source>
        <dbReference type="PROSITE-ProRule" id="PRU00091"/>
    </source>
</evidence>
<keyword evidence="9 15" id="KW-0418">Kinase</keyword>
<protein>
    <recommendedName>
        <fullName evidence="2">1-phosphatidylinositol-3-phosphate 5-kinase</fullName>
        <ecNumber evidence="2">2.7.1.150</ecNumber>
    </recommendedName>
</protein>
<dbReference type="SUPFAM" id="SSF57903">
    <property type="entry name" value="FYVE/PHD zinc finger"/>
    <property type="match status" value="1"/>
</dbReference>
<dbReference type="CDD" id="cd17300">
    <property type="entry name" value="PIPKc_PIKfyve"/>
    <property type="match status" value="1"/>
</dbReference>
<dbReference type="CDD" id="cd15725">
    <property type="entry name" value="FYVE_PIKfyve_Fab1"/>
    <property type="match status" value="1"/>
</dbReference>
<evidence type="ECO:0000259" key="17">
    <source>
        <dbReference type="PROSITE" id="PS50178"/>
    </source>
</evidence>
<dbReference type="InterPro" id="IPR027409">
    <property type="entry name" value="GroEL-like_apical_dom_sf"/>
</dbReference>
<dbReference type="Gene3D" id="3.30.800.10">
    <property type="entry name" value="Phosphatidylinositol Phosphate Kinase II Beta"/>
    <property type="match status" value="1"/>
</dbReference>
<feature type="region of interest" description="Disordered" evidence="16">
    <location>
        <begin position="230"/>
        <end position="272"/>
    </location>
</feature>
<dbReference type="InterPro" id="IPR013083">
    <property type="entry name" value="Znf_RING/FYVE/PHD"/>
</dbReference>
<dbReference type="GO" id="GO:0046488">
    <property type="term" value="P:phosphatidylinositol metabolic process"/>
    <property type="evidence" value="ECO:0007669"/>
    <property type="project" value="UniProtKB-UniRule"/>
</dbReference>
<evidence type="ECO:0000256" key="11">
    <source>
        <dbReference type="ARBA" id="ARBA00022840"/>
    </source>
</evidence>
<dbReference type="PROSITE" id="PS50178">
    <property type="entry name" value="ZF_FYVE"/>
    <property type="match status" value="1"/>
</dbReference>
<feature type="domain" description="FYVE-type" evidence="17">
    <location>
        <begin position="132"/>
        <end position="187"/>
    </location>
</feature>
<evidence type="ECO:0000256" key="1">
    <source>
        <dbReference type="ARBA" id="ARBA00004608"/>
    </source>
</evidence>